<gene>
    <name evidence="6" type="ORF">CVLEPA_LOCUS20673</name>
</gene>
<proteinExistence type="inferred from homology"/>
<dbReference type="InterPro" id="IPR036236">
    <property type="entry name" value="Znf_C2H2_sf"/>
</dbReference>
<dbReference type="PANTHER" id="PTHR13267:SF3">
    <property type="entry name" value="ZINC FINGER PROTEIN 277"/>
    <property type="match status" value="1"/>
</dbReference>
<dbReference type="Proteomes" id="UP001642483">
    <property type="component" value="Unassembled WGS sequence"/>
</dbReference>
<comment type="caution">
    <text evidence="6">The sequence shown here is derived from an EMBL/GenBank/DDBJ whole genome shotgun (WGS) entry which is preliminary data.</text>
</comment>
<evidence type="ECO:0000313" key="6">
    <source>
        <dbReference type="EMBL" id="CAK8688686.1"/>
    </source>
</evidence>
<organism evidence="6 7">
    <name type="scientific">Clavelina lepadiformis</name>
    <name type="common">Light-bulb sea squirt</name>
    <name type="synonym">Ascidia lepadiformis</name>
    <dbReference type="NCBI Taxonomy" id="159417"/>
    <lineage>
        <taxon>Eukaryota</taxon>
        <taxon>Metazoa</taxon>
        <taxon>Chordata</taxon>
        <taxon>Tunicata</taxon>
        <taxon>Ascidiacea</taxon>
        <taxon>Aplousobranchia</taxon>
        <taxon>Clavelinidae</taxon>
        <taxon>Clavelina</taxon>
    </lineage>
</organism>
<dbReference type="EMBL" id="CAWYQH010000108">
    <property type="protein sequence ID" value="CAK8688686.1"/>
    <property type="molecule type" value="Genomic_DNA"/>
</dbReference>
<sequence>MLNHKHLLFSSNYDWSGWIEEGQRAVCFFCDTSYDQADKIYDHMKEVHDFDFVNIRHEMQLSFYQQVKLINFIRREMHVSKDDPDEIASKIKESLKSSTRWNQPQYYFSTYEDDCLLCQLEDKDGLFEPEDTFVIGEDGIDCRAIVNNSILTDLVVGGYFDFTTSHFSANVSSLNVTGHLERLKFSTKSIICLSISGFLLLLSIYLSVALARYLHKHCHYLKNSFGKSSGKRYTEKFGLALRQLCVVAAVVMLIANLFGFITQLTFPFLPGAVYCEISSKTFHALRTITEILFNSILWLRQKIFYLHPAMRHITSIVTNVISWSFFIIMLISTCSSLVIYVIGNSPSYSNISACVMADNAVKSQMPEHVILSVTITLIVVYRTLFLGLLIYPLMKHGRDLKECNMGQKHLNELLAVVRRVLVADCLCIAIFIAVAVLTDRLSQQSSFLLILIWEVELVLGFIFIMSSFIDWRKRLLPFCIRSTSRRTRRQSSKMSTRISVWSTAN</sequence>
<feature type="transmembrane region" description="Helical" evidence="4">
    <location>
        <begin position="281"/>
        <end position="299"/>
    </location>
</feature>
<accession>A0ABP0GA68</accession>
<keyword evidence="7" id="KW-1185">Reference proteome</keyword>
<dbReference type="PANTHER" id="PTHR13267">
    <property type="entry name" value="ZINC FINGER PROTEIN 277"/>
    <property type="match status" value="1"/>
</dbReference>
<dbReference type="SUPFAM" id="SSF57667">
    <property type="entry name" value="beta-beta-alpha zinc fingers"/>
    <property type="match status" value="1"/>
</dbReference>
<name>A0ABP0GA68_CLALP</name>
<feature type="transmembrane region" description="Helical" evidence="4">
    <location>
        <begin position="450"/>
        <end position="471"/>
    </location>
</feature>
<keyword evidence="4" id="KW-0472">Membrane</keyword>
<evidence type="ECO:0000256" key="2">
    <source>
        <dbReference type="ARBA" id="ARBA00022833"/>
    </source>
</evidence>
<keyword evidence="1" id="KW-0479">Metal-binding</keyword>
<feature type="transmembrane region" description="Helical" evidence="4">
    <location>
        <begin position="193"/>
        <end position="214"/>
    </location>
</feature>
<feature type="transmembrane region" description="Helical" evidence="4">
    <location>
        <begin position="320"/>
        <end position="342"/>
    </location>
</feature>
<evidence type="ECO:0000256" key="1">
    <source>
        <dbReference type="ARBA" id="ARBA00022723"/>
    </source>
</evidence>
<reference evidence="6 7" key="1">
    <citation type="submission" date="2024-02" db="EMBL/GenBank/DDBJ databases">
        <authorList>
            <person name="Daric V."/>
            <person name="Darras S."/>
        </authorList>
    </citation>
    <scope>NUCLEOTIDE SEQUENCE [LARGE SCALE GENOMIC DNA]</scope>
</reference>
<feature type="transmembrane region" description="Helical" evidence="4">
    <location>
        <begin position="415"/>
        <end position="438"/>
    </location>
</feature>
<evidence type="ECO:0000313" key="7">
    <source>
        <dbReference type="Proteomes" id="UP001642483"/>
    </source>
</evidence>
<evidence type="ECO:0000256" key="3">
    <source>
        <dbReference type="ARBA" id="ARBA00034119"/>
    </source>
</evidence>
<dbReference type="InterPro" id="IPR013087">
    <property type="entry name" value="Znf_C2H2_type"/>
</dbReference>
<evidence type="ECO:0000256" key="4">
    <source>
        <dbReference type="SAM" id="Phobius"/>
    </source>
</evidence>
<dbReference type="InterPro" id="IPR040048">
    <property type="entry name" value="ZNF277"/>
</dbReference>
<feature type="transmembrane region" description="Helical" evidence="4">
    <location>
        <begin position="239"/>
        <end position="261"/>
    </location>
</feature>
<feature type="transmembrane region" description="Helical" evidence="4">
    <location>
        <begin position="369"/>
        <end position="394"/>
    </location>
</feature>
<keyword evidence="4" id="KW-0812">Transmembrane</keyword>
<keyword evidence="2" id="KW-0862">Zinc</keyword>
<keyword evidence="4" id="KW-1133">Transmembrane helix</keyword>
<protein>
    <recommendedName>
        <fullName evidence="5">C2H2-type domain-containing protein</fullName>
    </recommendedName>
</protein>
<evidence type="ECO:0000259" key="5">
    <source>
        <dbReference type="PROSITE" id="PS00028"/>
    </source>
</evidence>
<dbReference type="PROSITE" id="PS00028">
    <property type="entry name" value="ZINC_FINGER_C2H2_1"/>
    <property type="match status" value="1"/>
</dbReference>
<feature type="domain" description="C2H2-type" evidence="5">
    <location>
        <begin position="27"/>
        <end position="48"/>
    </location>
</feature>
<comment type="similarity">
    <text evidence="3">Belongs to the ZNF277 family.</text>
</comment>